<comment type="caution">
    <text evidence="2">The sequence shown here is derived from an EMBL/GenBank/DDBJ whole genome shotgun (WGS) entry which is preliminary data.</text>
</comment>
<evidence type="ECO:0000313" key="2">
    <source>
        <dbReference type="EMBL" id="MBU3803601.1"/>
    </source>
</evidence>
<accession>A0A9E2KBK2</accession>
<dbReference type="Pfam" id="PF01261">
    <property type="entry name" value="AP_endonuc_2"/>
    <property type="match status" value="1"/>
</dbReference>
<protein>
    <submittedName>
        <fullName evidence="2">Sugar phosphate isomerase/epimerase</fullName>
    </submittedName>
</protein>
<dbReference type="EMBL" id="JAHLFQ010000044">
    <property type="protein sequence ID" value="MBU3803601.1"/>
    <property type="molecule type" value="Genomic_DNA"/>
</dbReference>
<dbReference type="InterPro" id="IPR013022">
    <property type="entry name" value="Xyl_isomerase-like_TIM-brl"/>
</dbReference>
<evidence type="ECO:0000313" key="3">
    <source>
        <dbReference type="Proteomes" id="UP000824229"/>
    </source>
</evidence>
<dbReference type="InterPro" id="IPR036237">
    <property type="entry name" value="Xyl_isomerase-like_sf"/>
</dbReference>
<dbReference type="Gene3D" id="3.20.20.150">
    <property type="entry name" value="Divalent-metal-dependent TIM barrel enzymes"/>
    <property type="match status" value="1"/>
</dbReference>
<reference evidence="2" key="1">
    <citation type="journal article" date="2021" name="PeerJ">
        <title>Extensive microbial diversity within the chicken gut microbiome revealed by metagenomics and culture.</title>
        <authorList>
            <person name="Gilroy R."/>
            <person name="Ravi A."/>
            <person name="Getino M."/>
            <person name="Pursley I."/>
            <person name="Horton D.L."/>
            <person name="Alikhan N.F."/>
            <person name="Baker D."/>
            <person name="Gharbi K."/>
            <person name="Hall N."/>
            <person name="Watson M."/>
            <person name="Adriaenssens E.M."/>
            <person name="Foster-Nyarko E."/>
            <person name="Jarju S."/>
            <person name="Secka A."/>
            <person name="Antonio M."/>
            <person name="Oren A."/>
            <person name="Chaudhuri R.R."/>
            <person name="La Ragione R."/>
            <person name="Hildebrand F."/>
            <person name="Pallen M.J."/>
        </authorList>
    </citation>
    <scope>NUCLEOTIDE SEQUENCE</scope>
    <source>
        <strain evidence="2">B5-657</strain>
    </source>
</reference>
<proteinExistence type="predicted"/>
<sequence length="324" mass="38439">MKKLFHLSTTPKQLSMFEENWEDIKAFVSKNYMDGIELGLTIDYNLEKIPKEIIVGVHLSFYPMWLDFWRGNKEQLAKQFTTKEALYAYYKGETPECLVENYKKQYERAKALGARYMVFHVSHVLPEDSFTWQFDYTDKEVMEATLELVNRAFPNEEEGPLLLFENLWWPGLNYKDAMLTKWFIDKVQYPNKGYLVDVSHLILNNSQIGTEKQAYDYIKETIEALGETKKWIKGLHLNKTLPKHYMQRNHSYLLQKYQETKDSKQKLTILKKHINALDGHMPFDHPMAKKIVDLIQPLYCVYETAPTSRYELAYFIKKQNEVLK</sequence>
<gene>
    <name evidence="2" type="ORF">H9872_02420</name>
</gene>
<dbReference type="AlphaFoldDB" id="A0A9E2KBK2"/>
<keyword evidence="2" id="KW-0413">Isomerase</keyword>
<dbReference type="SUPFAM" id="SSF51658">
    <property type="entry name" value="Xylose isomerase-like"/>
    <property type="match status" value="1"/>
</dbReference>
<name>A0A9E2KBK2_9FIRM</name>
<reference evidence="2" key="2">
    <citation type="submission" date="2021-04" db="EMBL/GenBank/DDBJ databases">
        <authorList>
            <person name="Gilroy R."/>
        </authorList>
    </citation>
    <scope>NUCLEOTIDE SEQUENCE</scope>
    <source>
        <strain evidence="2">B5-657</strain>
    </source>
</reference>
<dbReference type="Proteomes" id="UP000824229">
    <property type="component" value="Unassembled WGS sequence"/>
</dbReference>
<feature type="domain" description="Xylose isomerase-like TIM barrel" evidence="1">
    <location>
        <begin position="99"/>
        <end position="244"/>
    </location>
</feature>
<dbReference type="GO" id="GO:0016853">
    <property type="term" value="F:isomerase activity"/>
    <property type="evidence" value="ECO:0007669"/>
    <property type="project" value="UniProtKB-KW"/>
</dbReference>
<evidence type="ECO:0000259" key="1">
    <source>
        <dbReference type="Pfam" id="PF01261"/>
    </source>
</evidence>
<organism evidence="2 3">
    <name type="scientific">Candidatus Cellulosilyticum pullistercoris</name>
    <dbReference type="NCBI Taxonomy" id="2838521"/>
    <lineage>
        <taxon>Bacteria</taxon>
        <taxon>Bacillati</taxon>
        <taxon>Bacillota</taxon>
        <taxon>Clostridia</taxon>
        <taxon>Lachnospirales</taxon>
        <taxon>Cellulosilyticaceae</taxon>
        <taxon>Cellulosilyticum</taxon>
    </lineage>
</organism>